<evidence type="ECO:0000256" key="1">
    <source>
        <dbReference type="SAM" id="MobiDB-lite"/>
    </source>
</evidence>
<evidence type="ECO:0000313" key="2">
    <source>
        <dbReference type="EMBL" id="RML47289.1"/>
    </source>
</evidence>
<protein>
    <submittedName>
        <fullName evidence="2">Uncharacterized protein</fullName>
    </submittedName>
</protein>
<name>A0A3M2W6Y1_PSESI</name>
<reference evidence="2 3" key="1">
    <citation type="submission" date="2018-08" db="EMBL/GenBank/DDBJ databases">
        <title>Recombination of ecologically and evolutionarily significant loci maintains genetic cohesion in the Pseudomonas syringae species complex.</title>
        <authorList>
            <person name="Dillon M."/>
            <person name="Thakur S."/>
            <person name="Almeida R.N.D."/>
            <person name="Weir B.S."/>
            <person name="Guttman D.S."/>
        </authorList>
    </citation>
    <scope>NUCLEOTIDE SEQUENCE [LARGE SCALE GENOMIC DNA]</scope>
    <source>
        <strain evidence="2 3">ICMP 3883</strain>
    </source>
</reference>
<dbReference type="AlphaFoldDB" id="A0A3M2W6Y1"/>
<comment type="caution">
    <text evidence="2">The sequence shown here is derived from an EMBL/GenBank/DDBJ whole genome shotgun (WGS) entry which is preliminary data.</text>
</comment>
<proteinExistence type="predicted"/>
<organism evidence="2 3">
    <name type="scientific">Pseudomonas syringae pv. ribicola</name>
    <dbReference type="NCBI Taxonomy" id="55398"/>
    <lineage>
        <taxon>Bacteria</taxon>
        <taxon>Pseudomonadati</taxon>
        <taxon>Pseudomonadota</taxon>
        <taxon>Gammaproteobacteria</taxon>
        <taxon>Pseudomonadales</taxon>
        <taxon>Pseudomonadaceae</taxon>
        <taxon>Pseudomonas</taxon>
    </lineage>
</organism>
<evidence type="ECO:0000313" key="3">
    <source>
        <dbReference type="Proteomes" id="UP000280292"/>
    </source>
</evidence>
<dbReference type="Proteomes" id="UP000280292">
    <property type="component" value="Unassembled WGS sequence"/>
</dbReference>
<dbReference type="EMBL" id="RBNR01000027">
    <property type="protein sequence ID" value="RML47289.1"/>
    <property type="molecule type" value="Genomic_DNA"/>
</dbReference>
<accession>A0A3M2W6Y1</accession>
<sequence length="138" mass="15530">MLEKHELACEILQVINGCLGDRGLMLRQGTVVDETIIYAQSSTKNKEGMRDPEMGKRLTYPKKRLFSTEVVRKVEYCVSGLGSRWSSWTQNFLLQMTARSADNESLLTKRSAITFSSGNRPELHSAKPIPRLASHIST</sequence>
<feature type="region of interest" description="Disordered" evidence="1">
    <location>
        <begin position="118"/>
        <end position="138"/>
    </location>
</feature>
<gene>
    <name evidence="2" type="ORF">ALQ95_02239</name>
</gene>